<dbReference type="RefSeq" id="WP_234657501.1">
    <property type="nucleotide sequence ID" value="NZ_CP094997.1"/>
</dbReference>
<gene>
    <name evidence="2" type="ORF">LXM26_23850</name>
</gene>
<dbReference type="AlphaFoldDB" id="A0A9X1PQD3"/>
<dbReference type="InterPro" id="IPR012347">
    <property type="entry name" value="Ferritin-like"/>
</dbReference>
<dbReference type="EMBL" id="JAJTTC010000008">
    <property type="protein sequence ID" value="MCF0064565.1"/>
    <property type="molecule type" value="Genomic_DNA"/>
</dbReference>
<reference evidence="2" key="1">
    <citation type="submission" date="2021-12" db="EMBL/GenBank/DDBJ databases">
        <title>Novel species in genus Dyadobacter.</title>
        <authorList>
            <person name="Ma C."/>
        </authorList>
    </citation>
    <scope>NUCLEOTIDE SEQUENCE</scope>
    <source>
        <strain evidence="2">LJ419</strain>
    </source>
</reference>
<protein>
    <submittedName>
        <fullName evidence="2">DUF4142 domain-containing protein</fullName>
    </submittedName>
</protein>
<dbReference type="PANTHER" id="PTHR38593">
    <property type="entry name" value="BLR2558 PROTEIN"/>
    <property type="match status" value="1"/>
</dbReference>
<sequence>MKKQFFFLLVAGLGFTFFSCTDHEGVGMVSEADRQFMIKAADGNLFEIKAGELASMKAVVDSVRKYGHHMVTDHSKASEELKALASKKMVDLPDMLSMPKQKKLDSLAAMNGMAFDSTYMMMMVVSHVETIDLFNTETILGEDQEVKSFASGKLPTLHHHLEEAEKLRNWLW</sequence>
<name>A0A9X1PQD3_9BACT</name>
<feature type="domain" description="DUF4142" evidence="1">
    <location>
        <begin position="32"/>
        <end position="167"/>
    </location>
</feature>
<dbReference type="PANTHER" id="PTHR38593:SF1">
    <property type="entry name" value="BLR2558 PROTEIN"/>
    <property type="match status" value="1"/>
</dbReference>
<proteinExistence type="predicted"/>
<evidence type="ECO:0000313" key="3">
    <source>
        <dbReference type="Proteomes" id="UP001139000"/>
    </source>
</evidence>
<accession>A0A9X1PQD3</accession>
<evidence type="ECO:0000313" key="2">
    <source>
        <dbReference type="EMBL" id="MCF0064565.1"/>
    </source>
</evidence>
<dbReference type="Proteomes" id="UP001139000">
    <property type="component" value="Unassembled WGS sequence"/>
</dbReference>
<dbReference type="Gene3D" id="1.20.1260.10">
    <property type="match status" value="1"/>
</dbReference>
<keyword evidence="3" id="KW-1185">Reference proteome</keyword>
<evidence type="ECO:0000259" key="1">
    <source>
        <dbReference type="Pfam" id="PF13628"/>
    </source>
</evidence>
<organism evidence="2 3">
    <name type="scientific">Dyadobacter chenwenxiniae</name>
    <dbReference type="NCBI Taxonomy" id="2906456"/>
    <lineage>
        <taxon>Bacteria</taxon>
        <taxon>Pseudomonadati</taxon>
        <taxon>Bacteroidota</taxon>
        <taxon>Cytophagia</taxon>
        <taxon>Cytophagales</taxon>
        <taxon>Spirosomataceae</taxon>
        <taxon>Dyadobacter</taxon>
    </lineage>
</organism>
<dbReference type="Pfam" id="PF13628">
    <property type="entry name" value="DUF4142"/>
    <property type="match status" value="1"/>
</dbReference>
<comment type="caution">
    <text evidence="2">The sequence shown here is derived from an EMBL/GenBank/DDBJ whole genome shotgun (WGS) entry which is preliminary data.</text>
</comment>
<dbReference type="PROSITE" id="PS51257">
    <property type="entry name" value="PROKAR_LIPOPROTEIN"/>
    <property type="match status" value="1"/>
</dbReference>
<dbReference type="InterPro" id="IPR025419">
    <property type="entry name" value="DUF4142"/>
</dbReference>